<reference evidence="1 2" key="1">
    <citation type="journal article" date="2018" name="Nat. Ecol. Evol.">
        <title>Shark genomes provide insights into elasmobranch evolution and the origin of vertebrates.</title>
        <authorList>
            <person name="Hara Y"/>
            <person name="Yamaguchi K"/>
            <person name="Onimaru K"/>
            <person name="Kadota M"/>
            <person name="Koyanagi M"/>
            <person name="Keeley SD"/>
            <person name="Tatsumi K"/>
            <person name="Tanaka K"/>
            <person name="Motone F"/>
            <person name="Kageyama Y"/>
            <person name="Nozu R"/>
            <person name="Adachi N"/>
            <person name="Nishimura O"/>
            <person name="Nakagawa R"/>
            <person name="Tanegashima C"/>
            <person name="Kiyatake I"/>
            <person name="Matsumoto R"/>
            <person name="Murakumo K"/>
            <person name="Nishida K"/>
            <person name="Terakita A"/>
            <person name="Kuratani S"/>
            <person name="Sato K"/>
            <person name="Hyodo S Kuraku.S."/>
        </authorList>
    </citation>
    <scope>NUCLEOTIDE SEQUENCE [LARGE SCALE GENOMIC DNA]</scope>
</reference>
<dbReference type="Proteomes" id="UP000287033">
    <property type="component" value="Unassembled WGS sequence"/>
</dbReference>
<evidence type="ECO:0000313" key="2">
    <source>
        <dbReference type="Proteomes" id="UP000287033"/>
    </source>
</evidence>
<organism evidence="1 2">
    <name type="scientific">Chiloscyllium punctatum</name>
    <name type="common">Brownbanded bambooshark</name>
    <name type="synonym">Hemiscyllium punctatum</name>
    <dbReference type="NCBI Taxonomy" id="137246"/>
    <lineage>
        <taxon>Eukaryota</taxon>
        <taxon>Metazoa</taxon>
        <taxon>Chordata</taxon>
        <taxon>Craniata</taxon>
        <taxon>Vertebrata</taxon>
        <taxon>Chondrichthyes</taxon>
        <taxon>Elasmobranchii</taxon>
        <taxon>Galeomorphii</taxon>
        <taxon>Galeoidea</taxon>
        <taxon>Orectolobiformes</taxon>
        <taxon>Hemiscylliidae</taxon>
        <taxon>Chiloscyllium</taxon>
    </lineage>
</organism>
<dbReference type="EMBL" id="BEZZ01101700">
    <property type="protein sequence ID" value="GCC43444.1"/>
    <property type="molecule type" value="Genomic_DNA"/>
</dbReference>
<keyword evidence="2" id="KW-1185">Reference proteome</keyword>
<dbReference type="AlphaFoldDB" id="A0A401TLE2"/>
<comment type="caution">
    <text evidence="1">The sequence shown here is derived from an EMBL/GenBank/DDBJ whole genome shotgun (WGS) entry which is preliminary data.</text>
</comment>
<feature type="non-terminal residue" evidence="1">
    <location>
        <position position="30"/>
    </location>
</feature>
<sequence>MPIDCSVNGFPFGAITSAPAFTQRLASGMS</sequence>
<protein>
    <submittedName>
        <fullName evidence="1">Uncharacterized protein</fullName>
    </submittedName>
</protein>
<accession>A0A401TLE2</accession>
<evidence type="ECO:0000313" key="1">
    <source>
        <dbReference type="EMBL" id="GCC43444.1"/>
    </source>
</evidence>
<name>A0A401TLE2_CHIPU</name>
<proteinExistence type="predicted"/>
<gene>
    <name evidence="1" type="ORF">chiPu_0027355</name>
</gene>